<evidence type="ECO:0000256" key="4">
    <source>
        <dbReference type="ARBA" id="ARBA00022475"/>
    </source>
</evidence>
<keyword evidence="14" id="KW-1185">Reference proteome</keyword>
<evidence type="ECO:0000313" key="14">
    <source>
        <dbReference type="Proteomes" id="UP000297149"/>
    </source>
</evidence>
<dbReference type="SUPFAM" id="SSF74653">
    <property type="entry name" value="TolA/TonB C-terminal domain"/>
    <property type="match status" value="1"/>
</dbReference>
<evidence type="ECO:0000256" key="3">
    <source>
        <dbReference type="ARBA" id="ARBA00022448"/>
    </source>
</evidence>
<dbReference type="NCBIfam" id="TIGR01352">
    <property type="entry name" value="tonB_Cterm"/>
    <property type="match status" value="1"/>
</dbReference>
<dbReference type="PANTHER" id="PTHR33446">
    <property type="entry name" value="PROTEIN TONB-RELATED"/>
    <property type="match status" value="1"/>
</dbReference>
<evidence type="ECO:0000256" key="9">
    <source>
        <dbReference type="ARBA" id="ARBA00023136"/>
    </source>
</evidence>
<dbReference type="RefSeq" id="WP_136413851.1">
    <property type="nucleotide sequence ID" value="NZ_CAXHQF010000005.1"/>
</dbReference>
<accession>A0A4P7W050</accession>
<keyword evidence="9 11" id="KW-0472">Membrane</keyword>
<evidence type="ECO:0000256" key="6">
    <source>
        <dbReference type="ARBA" id="ARBA00022692"/>
    </source>
</evidence>
<keyword evidence="8 11" id="KW-1133">Transmembrane helix</keyword>
<feature type="domain" description="TonB C-terminal" evidence="12">
    <location>
        <begin position="440"/>
        <end position="536"/>
    </location>
</feature>
<dbReference type="PANTHER" id="PTHR33446:SF2">
    <property type="entry name" value="PROTEIN TONB"/>
    <property type="match status" value="1"/>
</dbReference>
<keyword evidence="4" id="KW-1003">Cell membrane</keyword>
<keyword evidence="7" id="KW-0653">Protein transport</keyword>
<evidence type="ECO:0000256" key="1">
    <source>
        <dbReference type="ARBA" id="ARBA00004383"/>
    </source>
</evidence>
<dbReference type="InterPro" id="IPR008756">
    <property type="entry name" value="Peptidase_M56"/>
</dbReference>
<feature type="transmembrane region" description="Helical" evidence="11">
    <location>
        <begin position="94"/>
        <end position="119"/>
    </location>
</feature>
<evidence type="ECO:0000313" key="13">
    <source>
        <dbReference type="EMBL" id="QCD41214.1"/>
    </source>
</evidence>
<dbReference type="Gene3D" id="3.30.1150.10">
    <property type="match status" value="1"/>
</dbReference>
<dbReference type="InterPro" id="IPR051045">
    <property type="entry name" value="TonB-dependent_transducer"/>
</dbReference>
<proteinExistence type="inferred from homology"/>
<dbReference type="KEGG" id="ddb:E7747_02150"/>
<dbReference type="GO" id="GO:0031992">
    <property type="term" value="F:energy transducer activity"/>
    <property type="evidence" value="ECO:0007669"/>
    <property type="project" value="TreeGrafter"/>
</dbReference>
<dbReference type="CDD" id="cd07341">
    <property type="entry name" value="M56_BlaR1_MecR1_like"/>
    <property type="match status" value="1"/>
</dbReference>
<dbReference type="GO" id="GO:0055085">
    <property type="term" value="P:transmembrane transport"/>
    <property type="evidence" value="ECO:0007669"/>
    <property type="project" value="InterPro"/>
</dbReference>
<feature type="compositionally biased region" description="Basic and acidic residues" evidence="10">
    <location>
        <begin position="412"/>
        <end position="424"/>
    </location>
</feature>
<dbReference type="GO" id="GO:0098797">
    <property type="term" value="C:plasma membrane protein complex"/>
    <property type="evidence" value="ECO:0007669"/>
    <property type="project" value="TreeGrafter"/>
</dbReference>
<evidence type="ECO:0000256" key="10">
    <source>
        <dbReference type="SAM" id="MobiDB-lite"/>
    </source>
</evidence>
<dbReference type="InterPro" id="IPR006260">
    <property type="entry name" value="TonB/TolA_C"/>
</dbReference>
<dbReference type="Pfam" id="PF05569">
    <property type="entry name" value="Peptidase_M56"/>
    <property type="match status" value="1"/>
</dbReference>
<comment type="similarity">
    <text evidence="2">Belongs to the TonB family.</text>
</comment>
<feature type="compositionally biased region" description="Basic and acidic residues" evidence="10">
    <location>
        <begin position="370"/>
        <end position="389"/>
    </location>
</feature>
<dbReference type="PROSITE" id="PS52015">
    <property type="entry name" value="TONB_CTD"/>
    <property type="match status" value="1"/>
</dbReference>
<feature type="transmembrane region" description="Helical" evidence="11">
    <location>
        <begin position="37"/>
        <end position="56"/>
    </location>
</feature>
<dbReference type="InterPro" id="IPR037682">
    <property type="entry name" value="TonB_C"/>
</dbReference>
<dbReference type="EMBL" id="CP039396">
    <property type="protein sequence ID" value="QCD41214.1"/>
    <property type="molecule type" value="Genomic_DNA"/>
</dbReference>
<evidence type="ECO:0000259" key="12">
    <source>
        <dbReference type="PROSITE" id="PS52015"/>
    </source>
</evidence>
<reference evidence="14" key="1">
    <citation type="submission" date="2019-02" db="EMBL/GenBank/DDBJ databases">
        <title>Isolation and identification of novel species under the genus Muribaculum.</title>
        <authorList>
            <person name="Miyake S."/>
            <person name="Ding Y."/>
            <person name="Low A."/>
            <person name="Soh M."/>
            <person name="Seedorf H."/>
        </authorList>
    </citation>
    <scope>NUCLEOTIDE SEQUENCE [LARGE SCALE GENOMIC DNA]</scope>
    <source>
        <strain evidence="14">H5</strain>
    </source>
</reference>
<feature type="region of interest" description="Disordered" evidence="10">
    <location>
        <begin position="357"/>
        <end position="436"/>
    </location>
</feature>
<evidence type="ECO:0000256" key="7">
    <source>
        <dbReference type="ARBA" id="ARBA00022927"/>
    </source>
</evidence>
<organism evidence="13 14">
    <name type="scientific">Duncaniella dubosii</name>
    <dbReference type="NCBI Taxonomy" id="2518971"/>
    <lineage>
        <taxon>Bacteria</taxon>
        <taxon>Pseudomonadati</taxon>
        <taxon>Bacteroidota</taxon>
        <taxon>Bacteroidia</taxon>
        <taxon>Bacteroidales</taxon>
        <taxon>Muribaculaceae</taxon>
        <taxon>Duncaniella</taxon>
    </lineage>
</organism>
<gene>
    <name evidence="13" type="ORF">E7747_02150</name>
</gene>
<evidence type="ECO:0000256" key="5">
    <source>
        <dbReference type="ARBA" id="ARBA00022519"/>
    </source>
</evidence>
<dbReference type="GO" id="GO:0015031">
    <property type="term" value="P:protein transport"/>
    <property type="evidence" value="ECO:0007669"/>
    <property type="project" value="UniProtKB-KW"/>
</dbReference>
<keyword evidence="6 11" id="KW-0812">Transmembrane</keyword>
<evidence type="ECO:0000256" key="2">
    <source>
        <dbReference type="ARBA" id="ARBA00006555"/>
    </source>
</evidence>
<dbReference type="AlphaFoldDB" id="A0A4P7W050"/>
<comment type="subcellular location">
    <subcellularLocation>
        <location evidence="1">Cell inner membrane</location>
        <topology evidence="1">Single-pass membrane protein</topology>
        <orientation evidence="1">Periplasmic side</orientation>
    </subcellularLocation>
</comment>
<dbReference type="Proteomes" id="UP000297149">
    <property type="component" value="Chromosome"/>
</dbReference>
<keyword evidence="5" id="KW-0997">Cell inner membrane</keyword>
<evidence type="ECO:0000256" key="11">
    <source>
        <dbReference type="SAM" id="Phobius"/>
    </source>
</evidence>
<evidence type="ECO:0000256" key="8">
    <source>
        <dbReference type="ARBA" id="ARBA00022989"/>
    </source>
</evidence>
<dbReference type="Pfam" id="PF03544">
    <property type="entry name" value="TonB_C"/>
    <property type="match status" value="1"/>
</dbReference>
<protein>
    <submittedName>
        <fullName evidence="13">TonB family protein</fullName>
    </submittedName>
</protein>
<feature type="transmembrane region" description="Helical" evidence="11">
    <location>
        <begin position="6"/>
        <end position="25"/>
    </location>
</feature>
<keyword evidence="3" id="KW-0813">Transport</keyword>
<feature type="transmembrane region" description="Helical" evidence="11">
    <location>
        <begin position="277"/>
        <end position="299"/>
    </location>
</feature>
<sequence length="600" mass="65541">MGTLLSYSLYSSILLSMLYLTYKWVMAGENQHRYNRVALWLIYIVALTALPAAEWARGFMADAPASVPMAEIDFEDIMVSVADQGELVAPAQPLWITVLLWVYLAGVAATLFQTVWVGLRLRRIISRGEEAGRYGGKIVVVTDDGGIAPFSWCRYVVMSRKDWEEDGSMILVHELQHLRLRHWIDLLMAQAVGVFQWYNPAAWLMREELKAVHEYQADGAVLESGVGARQYQMLLIKKAVGHRFTSLANSLNHSKLKKRITMMYNTDTAPSRRLRGLALLPALAVAVGVANLDVVASVIDDTALASFVADNGDDATVAESVGVQSVDEVMLPPAEKPDDVTVGETVTVAVGDVAASVSSDGTSCEPAAKPVEESAGGRDVTEVPPHEVSETAEVVAAPGDGVSASASSAEGKVAERRESSRHTDGSQPYTVVESKPQFPGGEKALLQYIASHIRYPQDAYSDGIEGRVVVSFVVKKDGSIGDVKSIRKINPSLDAEAERVIKTLPTFTPGMLNGEAVDVWYTLPVSFKIKKDEIKKDDSIKEEKTTAMTRSLEKVTLYQGNESRTVPYERIKNINPNLIDSINVIKNGGRPEVNVYLKSV</sequence>
<name>A0A4P7W050_9BACT</name>